<accession>A0ABP6CWP9</accession>
<keyword evidence="2" id="KW-1185">Reference proteome</keyword>
<gene>
    <name evidence="1" type="ORF">GCM10010411_79510</name>
</gene>
<comment type="caution">
    <text evidence="1">The sequence shown here is derived from an EMBL/GenBank/DDBJ whole genome shotgun (WGS) entry which is preliminary data.</text>
</comment>
<sequence length="58" mass="6117">MLRGTVELIHAYADHNLADLDDASEGLPGDVVERLLDAAEHVIAGCPQCADAPEHSPP</sequence>
<dbReference type="EMBL" id="BAAATD010000014">
    <property type="protein sequence ID" value="GAA2629875.1"/>
    <property type="molecule type" value="Genomic_DNA"/>
</dbReference>
<reference evidence="2" key="1">
    <citation type="journal article" date="2019" name="Int. J. Syst. Evol. Microbiol.">
        <title>The Global Catalogue of Microorganisms (GCM) 10K type strain sequencing project: providing services to taxonomists for standard genome sequencing and annotation.</title>
        <authorList>
            <consortium name="The Broad Institute Genomics Platform"/>
            <consortium name="The Broad Institute Genome Sequencing Center for Infectious Disease"/>
            <person name="Wu L."/>
            <person name="Ma J."/>
        </authorList>
    </citation>
    <scope>NUCLEOTIDE SEQUENCE [LARGE SCALE GENOMIC DNA]</scope>
    <source>
        <strain evidence="2">JCM 6833</strain>
    </source>
</reference>
<name>A0ABP6CWP9_9ACTN</name>
<organism evidence="1 2">
    <name type="scientific">Actinomadura fulvescens</name>
    <dbReference type="NCBI Taxonomy" id="46160"/>
    <lineage>
        <taxon>Bacteria</taxon>
        <taxon>Bacillati</taxon>
        <taxon>Actinomycetota</taxon>
        <taxon>Actinomycetes</taxon>
        <taxon>Streptosporangiales</taxon>
        <taxon>Thermomonosporaceae</taxon>
        <taxon>Actinomadura</taxon>
    </lineage>
</organism>
<proteinExistence type="predicted"/>
<protein>
    <submittedName>
        <fullName evidence="1">Uncharacterized protein</fullName>
    </submittedName>
</protein>
<evidence type="ECO:0000313" key="2">
    <source>
        <dbReference type="Proteomes" id="UP001501509"/>
    </source>
</evidence>
<evidence type="ECO:0000313" key="1">
    <source>
        <dbReference type="EMBL" id="GAA2629875.1"/>
    </source>
</evidence>
<dbReference type="Proteomes" id="UP001501509">
    <property type="component" value="Unassembled WGS sequence"/>
</dbReference>